<keyword evidence="3" id="KW-1185">Reference proteome</keyword>
<gene>
    <name evidence="2" type="ORF">BD410DRAFT_137869</name>
</gene>
<dbReference type="Proteomes" id="UP000294933">
    <property type="component" value="Unassembled WGS sequence"/>
</dbReference>
<organism evidence="2 3">
    <name type="scientific">Rickenella mellea</name>
    <dbReference type="NCBI Taxonomy" id="50990"/>
    <lineage>
        <taxon>Eukaryota</taxon>
        <taxon>Fungi</taxon>
        <taxon>Dikarya</taxon>
        <taxon>Basidiomycota</taxon>
        <taxon>Agaricomycotina</taxon>
        <taxon>Agaricomycetes</taxon>
        <taxon>Hymenochaetales</taxon>
        <taxon>Rickenellaceae</taxon>
        <taxon>Rickenella</taxon>
    </lineage>
</organism>
<accession>A0A4Y7PIB2</accession>
<reference evidence="2 3" key="1">
    <citation type="submission" date="2018-06" db="EMBL/GenBank/DDBJ databases">
        <title>A transcriptomic atlas of mushroom development highlights an independent origin of complex multicellularity.</title>
        <authorList>
            <consortium name="DOE Joint Genome Institute"/>
            <person name="Krizsan K."/>
            <person name="Almasi E."/>
            <person name="Merenyi Z."/>
            <person name="Sahu N."/>
            <person name="Viragh M."/>
            <person name="Koszo T."/>
            <person name="Mondo S."/>
            <person name="Kiss B."/>
            <person name="Balint B."/>
            <person name="Kues U."/>
            <person name="Barry K."/>
            <person name="Hegedus J.C."/>
            <person name="Henrissat B."/>
            <person name="Johnson J."/>
            <person name="Lipzen A."/>
            <person name="Ohm R."/>
            <person name="Nagy I."/>
            <person name="Pangilinan J."/>
            <person name="Yan J."/>
            <person name="Xiong Y."/>
            <person name="Grigoriev I.V."/>
            <person name="Hibbett D.S."/>
            <person name="Nagy L.G."/>
        </authorList>
    </citation>
    <scope>NUCLEOTIDE SEQUENCE [LARGE SCALE GENOMIC DNA]</scope>
    <source>
        <strain evidence="2 3">SZMC22713</strain>
    </source>
</reference>
<dbReference type="EMBL" id="ML170289">
    <property type="protein sequence ID" value="TDL15127.1"/>
    <property type="molecule type" value="Genomic_DNA"/>
</dbReference>
<sequence length="169" mass="19078">MSLALTLWRLSLLTSTLQRLSNFVCQIIVASAIRTPCCGSNHARSGKWYPDHTVVLILRSYNSRENTISCAAELFWKYAWLSYINLSTSSGMRPWWKCFCSAATAAPKSSTQISNVAVCQGERLLRCKEWCHVSHNGFPPLSPWRTTSGYRAHSQFPTVSGKERSAHKY</sequence>
<evidence type="ECO:0000256" key="1">
    <source>
        <dbReference type="SAM" id="SignalP"/>
    </source>
</evidence>
<dbReference type="AlphaFoldDB" id="A0A4Y7PIB2"/>
<evidence type="ECO:0008006" key="4">
    <source>
        <dbReference type="Google" id="ProtNLM"/>
    </source>
</evidence>
<feature type="chain" id="PRO_5021249230" description="Secreted protein" evidence="1">
    <location>
        <begin position="33"/>
        <end position="169"/>
    </location>
</feature>
<feature type="signal peptide" evidence="1">
    <location>
        <begin position="1"/>
        <end position="32"/>
    </location>
</feature>
<proteinExistence type="predicted"/>
<evidence type="ECO:0000313" key="2">
    <source>
        <dbReference type="EMBL" id="TDL15127.1"/>
    </source>
</evidence>
<name>A0A4Y7PIB2_9AGAM</name>
<protein>
    <recommendedName>
        <fullName evidence="4">Secreted protein</fullName>
    </recommendedName>
</protein>
<evidence type="ECO:0000313" key="3">
    <source>
        <dbReference type="Proteomes" id="UP000294933"/>
    </source>
</evidence>
<dbReference type="VEuPathDB" id="FungiDB:BD410DRAFT_137869"/>
<keyword evidence="1" id="KW-0732">Signal</keyword>